<sequence>MSADAEALITIPTFSRRTSLYVPDVPRTVPILDSTSYSPFPTFPGSSKSRDPYGLNAYLLHPGDSLWSYVDPVPEATDSSSTLGGSDSEEESTLSGLKKVRKQRSLSVLRRPSPLSQPPVSGPASEIEDEVPLEVRERQRSNSVGSGPRLSLEEEKDVIAAFRAEISKPPKTPKSAKKSLRKVFTVGRKNTFKTNDTAPPMPTFQPTLLAPPTIIPPDEDLNPTTPMSSRSNSNYSTLSSASSTSSSEGVKTPSEGIPIEVAITGSKLANALQEAGEKRNKGKIWRGWLGGKKVTKTANSHESITPTSGSSTSSTPSSSSPDLLSGPLYQDKLTPSPSIVTPPVRATPLLPSPAQISPQHTWASEQLRRVSIRKMTQLRSPSPHPLALSLSRQHSRLPDEVAFSIRSGQRVFPKSVNAYQGADSDLTPAEGGLWLNIAVRTVMVKLDQGKQPDGILKQRMMRKRSIVPRPRGVSDFINRPLFEERNIVLYPNDTFSPISMARPGYGVWDLDFSTYIVALASNDEPSTAWPGIRTSIEESADGFGDVTKAIQEDKAGADIVETLASPGLVEGLEAAMRSLTANAPVKEASPVRSPSVSPLPSPKKERPISSFRNGTRLESTSDSSEADESSNESDDEPLARIARKRSLNFQPRTIQSSPTLSEHFRVRSRSQPNRKVRLSSQEAEARWGDLRQQNAMEEVARARARREQNRLGEMEKRAIGEQIRAKETARRSSLLETTVVPSPNKHRRASSGGNYMLSSRPESVRPPSVHVSHPSPRHMASRDAHQRRTSTYAVDLPQRLSPGRPDALRTKTDPEPRGRYRSFYEQRAASTSAPSIHHSHAQHNAHQQFVYHQHIVPHPHPVMPMPMYAHPAYVQAQASRSSMVFGVLPQPQVLYQSLGGSRKASRMA</sequence>
<proteinExistence type="predicted"/>
<feature type="compositionally biased region" description="Acidic residues" evidence="1">
    <location>
        <begin position="624"/>
        <end position="636"/>
    </location>
</feature>
<feature type="region of interest" description="Disordered" evidence="1">
    <location>
        <begin position="190"/>
        <end position="253"/>
    </location>
</feature>
<feature type="region of interest" description="Disordered" evidence="1">
    <location>
        <begin position="740"/>
        <end position="820"/>
    </location>
</feature>
<feature type="compositionally biased region" description="Polar residues" evidence="1">
    <location>
        <begin position="647"/>
        <end position="660"/>
    </location>
</feature>
<feature type="region of interest" description="Disordered" evidence="1">
    <location>
        <begin position="584"/>
        <end position="684"/>
    </location>
</feature>
<protein>
    <submittedName>
        <fullName evidence="2">Uncharacterized protein</fullName>
    </submittedName>
</protein>
<dbReference type="KEGG" id="kne:92180891"/>
<comment type="caution">
    <text evidence="2">The sequence shown here is derived from an EMBL/GenBank/DDBJ whole genome shotgun (WGS) entry which is preliminary data.</text>
</comment>
<feature type="compositionally biased region" description="Basic and acidic residues" evidence="1">
    <location>
        <begin position="806"/>
        <end position="820"/>
    </location>
</feature>
<feature type="compositionally biased region" description="Low complexity" evidence="1">
    <location>
        <begin position="228"/>
        <end position="247"/>
    </location>
</feature>
<feature type="compositionally biased region" description="Low complexity" evidence="1">
    <location>
        <begin position="758"/>
        <end position="778"/>
    </location>
</feature>
<keyword evidence="3" id="KW-1185">Reference proteome</keyword>
<gene>
    <name evidence="2" type="ORF">IAR55_003633</name>
</gene>
<organism evidence="2 3">
    <name type="scientific">Kwoniella newhampshirensis</name>
    <dbReference type="NCBI Taxonomy" id="1651941"/>
    <lineage>
        <taxon>Eukaryota</taxon>
        <taxon>Fungi</taxon>
        <taxon>Dikarya</taxon>
        <taxon>Basidiomycota</taxon>
        <taxon>Agaricomycotina</taxon>
        <taxon>Tremellomycetes</taxon>
        <taxon>Tremellales</taxon>
        <taxon>Cryptococcaceae</taxon>
        <taxon>Kwoniella</taxon>
    </lineage>
</organism>
<dbReference type="Proteomes" id="UP001388673">
    <property type="component" value="Unassembled WGS sequence"/>
</dbReference>
<feature type="region of interest" description="Disordered" evidence="1">
    <location>
        <begin position="295"/>
        <end position="362"/>
    </location>
</feature>
<feature type="compositionally biased region" description="Low complexity" evidence="1">
    <location>
        <begin position="77"/>
        <end position="86"/>
    </location>
</feature>
<feature type="compositionally biased region" description="Low complexity" evidence="1">
    <location>
        <begin position="305"/>
        <end position="328"/>
    </location>
</feature>
<feature type="compositionally biased region" description="Low complexity" evidence="1">
    <location>
        <begin position="105"/>
        <end position="114"/>
    </location>
</feature>
<reference evidence="2 3" key="1">
    <citation type="journal article" date="2024" name="bioRxiv">
        <title>Comparative genomics of Cryptococcus and Kwoniella reveals pathogenesis evolution and contrasting karyotype dynamics via intercentromeric recombination or chromosome fusion.</title>
        <authorList>
            <person name="Coelho M.A."/>
            <person name="David-Palma M."/>
            <person name="Shea T."/>
            <person name="Bowers K."/>
            <person name="McGinley-Smith S."/>
            <person name="Mohammad A.W."/>
            <person name="Gnirke A."/>
            <person name="Yurkov A.M."/>
            <person name="Nowrousian M."/>
            <person name="Sun S."/>
            <person name="Cuomo C.A."/>
            <person name="Heitman J."/>
        </authorList>
    </citation>
    <scope>NUCLEOTIDE SEQUENCE [LARGE SCALE GENOMIC DNA]</scope>
    <source>
        <strain evidence="2 3">CBS 13917</strain>
    </source>
</reference>
<feature type="compositionally biased region" description="Basic residues" evidence="1">
    <location>
        <begin position="666"/>
        <end position="677"/>
    </location>
</feature>
<evidence type="ECO:0000256" key="1">
    <source>
        <dbReference type="SAM" id="MobiDB-lite"/>
    </source>
</evidence>
<feature type="region of interest" description="Disordered" evidence="1">
    <location>
        <begin position="71"/>
        <end position="154"/>
    </location>
</feature>
<accession>A0AAW0YZQ5</accession>
<name>A0AAW0YZQ5_9TREE</name>
<evidence type="ECO:0000313" key="2">
    <source>
        <dbReference type="EMBL" id="KAK8854894.1"/>
    </source>
</evidence>
<evidence type="ECO:0000313" key="3">
    <source>
        <dbReference type="Proteomes" id="UP001388673"/>
    </source>
</evidence>
<dbReference type="AlphaFoldDB" id="A0AAW0YZQ5"/>
<dbReference type="EMBL" id="JBCAWK010000006">
    <property type="protein sequence ID" value="KAK8854894.1"/>
    <property type="molecule type" value="Genomic_DNA"/>
</dbReference>
<dbReference type="GeneID" id="92180891"/>
<dbReference type="RefSeq" id="XP_066803132.1">
    <property type="nucleotide sequence ID" value="XM_066946740.1"/>
</dbReference>